<dbReference type="Pfam" id="PF07690">
    <property type="entry name" value="MFS_1"/>
    <property type="match status" value="1"/>
</dbReference>
<comment type="subcellular location">
    <subcellularLocation>
        <location evidence="1">Cell membrane</location>
        <topology evidence="1">Multi-pass membrane protein</topology>
    </subcellularLocation>
</comment>
<dbReference type="PANTHER" id="PTHR42718:SF46">
    <property type="entry name" value="BLR6921 PROTEIN"/>
    <property type="match status" value="1"/>
</dbReference>
<feature type="transmembrane region" description="Helical" evidence="7">
    <location>
        <begin position="181"/>
        <end position="199"/>
    </location>
</feature>
<feature type="domain" description="Major facilitator superfamily (MFS) profile" evidence="8">
    <location>
        <begin position="1"/>
        <end position="439"/>
    </location>
</feature>
<evidence type="ECO:0000256" key="4">
    <source>
        <dbReference type="ARBA" id="ARBA00022692"/>
    </source>
</evidence>
<evidence type="ECO:0000313" key="9">
    <source>
        <dbReference type="EMBL" id="MBB4778459.1"/>
    </source>
</evidence>
<dbReference type="AlphaFoldDB" id="A0A7W7N1S8"/>
<sequence>MLFLDALDVSMVGVALPSIGAELGLSTTSLQWIVNGYVLGYGGLLLLGGRTADLLGRRRVFLTALAVFALASLVGGLVDNGVLLIATRFVKGLAAAFTAPTALSILTTTFHEGPARNRALSVFSVFGASGYSSGLILGGLLTGFGWRWTFLTPVPIALIALVAGAALIPRDKPAASGGHDLVGAVTLSGGMLLAVYTVVSAPDRGWLDPVTLGVAASAAALLVAFFVAENRVRHPLVRLGILRIGAVVQANLSIVALFGSYLSFQFMMTLYLQDVLGWSPLKMAMALLPAGLFVAFGSPFVGRLIDRYGTARLIITSMTSLTLGYGWFLATAGSAPHYVLTILPTMLLLGGGFAFGFSSIMSQATDGIDDSEQGLASGLVNTSGQVGAALVLALVTALVATGTTTGGDGFSDFTPGVNLVSAVAVTGLLLNLLALRRRSTHHTPA</sequence>
<evidence type="ECO:0000256" key="1">
    <source>
        <dbReference type="ARBA" id="ARBA00004651"/>
    </source>
</evidence>
<feature type="transmembrane region" description="Helical" evidence="7">
    <location>
        <begin position="30"/>
        <end position="48"/>
    </location>
</feature>
<feature type="transmembrane region" description="Helical" evidence="7">
    <location>
        <begin position="122"/>
        <end position="144"/>
    </location>
</feature>
<feature type="transmembrane region" description="Helical" evidence="7">
    <location>
        <begin position="90"/>
        <end position="110"/>
    </location>
</feature>
<organism evidence="9 10">
    <name type="scientific">Actinomadura livida</name>
    <dbReference type="NCBI Taxonomy" id="79909"/>
    <lineage>
        <taxon>Bacteria</taxon>
        <taxon>Bacillati</taxon>
        <taxon>Actinomycetota</taxon>
        <taxon>Actinomycetes</taxon>
        <taxon>Streptosporangiales</taxon>
        <taxon>Thermomonosporaceae</taxon>
        <taxon>Actinomadura</taxon>
    </lineage>
</organism>
<name>A0A7W7N1S8_9ACTN</name>
<dbReference type="EMBL" id="JACHMV010000001">
    <property type="protein sequence ID" value="MBB4778459.1"/>
    <property type="molecule type" value="Genomic_DNA"/>
</dbReference>
<dbReference type="GO" id="GO:0022857">
    <property type="term" value="F:transmembrane transporter activity"/>
    <property type="evidence" value="ECO:0007669"/>
    <property type="project" value="InterPro"/>
</dbReference>
<dbReference type="GO" id="GO:0005886">
    <property type="term" value="C:plasma membrane"/>
    <property type="evidence" value="ECO:0007669"/>
    <property type="project" value="UniProtKB-SubCell"/>
</dbReference>
<feature type="transmembrane region" description="Helical" evidence="7">
    <location>
        <begin position="378"/>
        <end position="401"/>
    </location>
</feature>
<evidence type="ECO:0000256" key="6">
    <source>
        <dbReference type="ARBA" id="ARBA00023136"/>
    </source>
</evidence>
<evidence type="ECO:0000256" key="3">
    <source>
        <dbReference type="ARBA" id="ARBA00022475"/>
    </source>
</evidence>
<keyword evidence="3" id="KW-1003">Cell membrane</keyword>
<evidence type="ECO:0000256" key="5">
    <source>
        <dbReference type="ARBA" id="ARBA00022989"/>
    </source>
</evidence>
<dbReference type="PANTHER" id="PTHR42718">
    <property type="entry name" value="MAJOR FACILITATOR SUPERFAMILY MULTIDRUG TRANSPORTER MFSC"/>
    <property type="match status" value="1"/>
</dbReference>
<dbReference type="PROSITE" id="PS00216">
    <property type="entry name" value="SUGAR_TRANSPORT_1"/>
    <property type="match status" value="1"/>
</dbReference>
<comment type="caution">
    <text evidence="9">The sequence shown here is derived from an EMBL/GenBank/DDBJ whole genome shotgun (WGS) entry which is preliminary data.</text>
</comment>
<reference evidence="9 10" key="1">
    <citation type="submission" date="2020-08" db="EMBL/GenBank/DDBJ databases">
        <title>Sequencing the genomes of 1000 actinobacteria strains.</title>
        <authorList>
            <person name="Klenk H.-P."/>
        </authorList>
    </citation>
    <scope>NUCLEOTIDE SEQUENCE [LARGE SCALE GENOMIC DNA]</scope>
    <source>
        <strain evidence="9 10">DSM 44772</strain>
    </source>
</reference>
<dbReference type="InterPro" id="IPR011701">
    <property type="entry name" value="MFS"/>
</dbReference>
<evidence type="ECO:0000313" key="10">
    <source>
        <dbReference type="Proteomes" id="UP000549343"/>
    </source>
</evidence>
<feature type="transmembrane region" description="Helical" evidence="7">
    <location>
        <begin position="150"/>
        <end position="169"/>
    </location>
</feature>
<dbReference type="InterPro" id="IPR005829">
    <property type="entry name" value="Sugar_transporter_CS"/>
</dbReference>
<feature type="transmembrane region" description="Helical" evidence="7">
    <location>
        <begin position="283"/>
        <end position="301"/>
    </location>
</feature>
<dbReference type="CDD" id="cd17321">
    <property type="entry name" value="MFS_MMR_MDR_like"/>
    <property type="match status" value="1"/>
</dbReference>
<feature type="transmembrane region" description="Helical" evidence="7">
    <location>
        <begin position="240"/>
        <end position="263"/>
    </location>
</feature>
<accession>A0A7W7N1S8</accession>
<evidence type="ECO:0000256" key="2">
    <source>
        <dbReference type="ARBA" id="ARBA00022448"/>
    </source>
</evidence>
<keyword evidence="6 7" id="KW-0472">Membrane</keyword>
<proteinExistence type="predicted"/>
<keyword evidence="2" id="KW-0813">Transport</keyword>
<evidence type="ECO:0000256" key="7">
    <source>
        <dbReference type="SAM" id="Phobius"/>
    </source>
</evidence>
<dbReference type="Gene3D" id="1.20.1720.10">
    <property type="entry name" value="Multidrug resistance protein D"/>
    <property type="match status" value="1"/>
</dbReference>
<keyword evidence="5 7" id="KW-1133">Transmembrane helix</keyword>
<keyword evidence="4 7" id="KW-0812">Transmembrane</keyword>
<dbReference type="Proteomes" id="UP000549343">
    <property type="component" value="Unassembled WGS sequence"/>
</dbReference>
<dbReference type="SUPFAM" id="SSF103473">
    <property type="entry name" value="MFS general substrate transporter"/>
    <property type="match status" value="1"/>
</dbReference>
<feature type="transmembrane region" description="Helical" evidence="7">
    <location>
        <begin position="211"/>
        <end position="228"/>
    </location>
</feature>
<dbReference type="InterPro" id="IPR020846">
    <property type="entry name" value="MFS_dom"/>
</dbReference>
<evidence type="ECO:0000259" key="8">
    <source>
        <dbReference type="PROSITE" id="PS50850"/>
    </source>
</evidence>
<dbReference type="PROSITE" id="PS50850">
    <property type="entry name" value="MFS"/>
    <property type="match status" value="1"/>
</dbReference>
<protein>
    <submittedName>
        <fullName evidence="9">EmrB/QacA subfamily drug resistance transporter</fullName>
    </submittedName>
</protein>
<feature type="transmembrane region" description="Helical" evidence="7">
    <location>
        <begin position="413"/>
        <end position="435"/>
    </location>
</feature>
<feature type="transmembrane region" description="Helical" evidence="7">
    <location>
        <begin position="313"/>
        <end position="332"/>
    </location>
</feature>
<dbReference type="InterPro" id="IPR036259">
    <property type="entry name" value="MFS_trans_sf"/>
</dbReference>
<feature type="transmembrane region" description="Helical" evidence="7">
    <location>
        <begin position="60"/>
        <end position="78"/>
    </location>
</feature>
<gene>
    <name evidence="9" type="ORF">F4557_006877</name>
</gene>
<feature type="transmembrane region" description="Helical" evidence="7">
    <location>
        <begin position="338"/>
        <end position="357"/>
    </location>
</feature>
<dbReference type="Gene3D" id="1.20.1250.20">
    <property type="entry name" value="MFS general substrate transporter like domains"/>
    <property type="match status" value="1"/>
</dbReference>